<dbReference type="Pfam" id="PF23552">
    <property type="entry name" value="ParB_C"/>
    <property type="match status" value="1"/>
</dbReference>
<name>A0ABR7G390_9FIRM</name>
<gene>
    <name evidence="6" type="ORF">H8S01_13215</name>
</gene>
<dbReference type="CDD" id="cd16393">
    <property type="entry name" value="SPO0J_N"/>
    <property type="match status" value="1"/>
</dbReference>
<dbReference type="Pfam" id="PF17762">
    <property type="entry name" value="HTH_ParB"/>
    <property type="match status" value="1"/>
</dbReference>
<evidence type="ECO:0000256" key="1">
    <source>
        <dbReference type="ARBA" id="ARBA00006295"/>
    </source>
</evidence>
<dbReference type="Gene3D" id="3.90.1530.30">
    <property type="match status" value="1"/>
</dbReference>
<dbReference type="InterPro" id="IPR050336">
    <property type="entry name" value="Chromosome_partition/occlusion"/>
</dbReference>
<dbReference type="EMBL" id="JACOPD010000013">
    <property type="protein sequence ID" value="MBC5681907.1"/>
    <property type="molecule type" value="Genomic_DNA"/>
</dbReference>
<dbReference type="InterPro" id="IPR041468">
    <property type="entry name" value="HTH_ParB/Spo0J"/>
</dbReference>
<dbReference type="Pfam" id="PF02195">
    <property type="entry name" value="ParB_N"/>
    <property type="match status" value="1"/>
</dbReference>
<dbReference type="InterPro" id="IPR057240">
    <property type="entry name" value="ParB_dimer_C"/>
</dbReference>
<keyword evidence="2" id="KW-0159">Chromosome partition</keyword>
<feature type="compositionally biased region" description="Low complexity" evidence="4">
    <location>
        <begin position="1"/>
        <end position="16"/>
    </location>
</feature>
<evidence type="ECO:0000313" key="6">
    <source>
        <dbReference type="EMBL" id="MBC5681907.1"/>
    </source>
</evidence>
<evidence type="ECO:0000256" key="3">
    <source>
        <dbReference type="ARBA" id="ARBA00023125"/>
    </source>
</evidence>
<dbReference type="PANTHER" id="PTHR33375">
    <property type="entry name" value="CHROMOSOME-PARTITIONING PROTEIN PARB-RELATED"/>
    <property type="match status" value="1"/>
</dbReference>
<protein>
    <submittedName>
        <fullName evidence="6">ParB/RepB/Spo0J family partition protein</fullName>
    </submittedName>
</protein>
<feature type="region of interest" description="Disordered" evidence="4">
    <location>
        <begin position="1"/>
        <end position="23"/>
    </location>
</feature>
<comment type="similarity">
    <text evidence="1">Belongs to the ParB family.</text>
</comment>
<proteinExistence type="inferred from homology"/>
<evidence type="ECO:0000259" key="5">
    <source>
        <dbReference type="SMART" id="SM00470"/>
    </source>
</evidence>
<reference evidence="6 7" key="1">
    <citation type="submission" date="2020-08" db="EMBL/GenBank/DDBJ databases">
        <title>Genome public.</title>
        <authorList>
            <person name="Liu C."/>
            <person name="Sun Q."/>
        </authorList>
    </citation>
    <scope>NUCLEOTIDE SEQUENCE [LARGE SCALE GENOMIC DNA]</scope>
    <source>
        <strain evidence="6 7">NSJ-43</strain>
    </source>
</reference>
<organism evidence="6 7">
    <name type="scientific">Lachnospira hominis</name>
    <name type="common">ex Liu et al. 2021</name>
    <dbReference type="NCBI Taxonomy" id="2763051"/>
    <lineage>
        <taxon>Bacteria</taxon>
        <taxon>Bacillati</taxon>
        <taxon>Bacillota</taxon>
        <taxon>Clostridia</taxon>
        <taxon>Lachnospirales</taxon>
        <taxon>Lachnospiraceae</taxon>
        <taxon>Lachnospira</taxon>
    </lineage>
</organism>
<dbReference type="SUPFAM" id="SSF110849">
    <property type="entry name" value="ParB/Sulfiredoxin"/>
    <property type="match status" value="1"/>
</dbReference>
<comment type="caution">
    <text evidence="6">The sequence shown here is derived from an EMBL/GenBank/DDBJ whole genome shotgun (WGS) entry which is preliminary data.</text>
</comment>
<evidence type="ECO:0000313" key="7">
    <source>
        <dbReference type="Proteomes" id="UP000628463"/>
    </source>
</evidence>
<evidence type="ECO:0000256" key="4">
    <source>
        <dbReference type="SAM" id="MobiDB-lite"/>
    </source>
</evidence>
<dbReference type="RefSeq" id="WP_021865613.1">
    <property type="nucleotide sequence ID" value="NZ_JACOPD010000013.1"/>
</dbReference>
<dbReference type="Proteomes" id="UP000628463">
    <property type="component" value="Unassembled WGS sequence"/>
</dbReference>
<dbReference type="InterPro" id="IPR036086">
    <property type="entry name" value="ParB/Sulfiredoxin_sf"/>
</dbReference>
<accession>A0ABR7G390</accession>
<dbReference type="NCBIfam" id="TIGR00180">
    <property type="entry name" value="parB_part"/>
    <property type="match status" value="1"/>
</dbReference>
<dbReference type="PANTHER" id="PTHR33375:SF1">
    <property type="entry name" value="CHROMOSOME-PARTITIONING PROTEIN PARB-RELATED"/>
    <property type="match status" value="1"/>
</dbReference>
<sequence length="310" mass="35555">MAVSKKTSSSKSSSKGLGKGLGRGINALIPEEPAETNEKVIVKEVVVKEPAETKVRLSQVEPNREQPRKMFDEDALIELSESIKQYGVLQPLLVQKKDNYYEIIAGERRWRAAKLAGVKEVPVIIKDYSDQEVMEIALIENIQREDLNPIEEAQAYQRLIKDYRLKQDEVAEKVSKSRAAITNSLRLLKLDSRVQEMVMEGKLSNGHARTIIGIEDGDKQYMIAQKIFDEKLSVREVEKLMRDLDKPEKPVKQAPENDFIYRDLEDKFSKILGSQVAIKNKNNNKGKIEIEYYSQAELERIYEMLKKTQE</sequence>
<dbReference type="InterPro" id="IPR004437">
    <property type="entry name" value="ParB/RepB/Spo0J"/>
</dbReference>
<evidence type="ECO:0000256" key="2">
    <source>
        <dbReference type="ARBA" id="ARBA00022829"/>
    </source>
</evidence>
<dbReference type="InterPro" id="IPR003115">
    <property type="entry name" value="ParB_N"/>
</dbReference>
<keyword evidence="7" id="KW-1185">Reference proteome</keyword>
<dbReference type="SUPFAM" id="SSF109709">
    <property type="entry name" value="KorB DNA-binding domain-like"/>
    <property type="match status" value="1"/>
</dbReference>
<keyword evidence="3" id="KW-0238">DNA-binding</keyword>
<dbReference type="Gene3D" id="1.10.10.2830">
    <property type="match status" value="1"/>
</dbReference>
<feature type="domain" description="ParB-like N-terminal" evidence="5">
    <location>
        <begin position="53"/>
        <end position="142"/>
    </location>
</feature>
<dbReference type="SMART" id="SM00470">
    <property type="entry name" value="ParB"/>
    <property type="match status" value="1"/>
</dbReference>